<dbReference type="Pfam" id="PF11704">
    <property type="entry name" value="Folliculin"/>
    <property type="match status" value="2"/>
</dbReference>
<dbReference type="PANTHER" id="PTHR31441:SF2">
    <property type="entry name" value="FOLLICULIN"/>
    <property type="match status" value="1"/>
</dbReference>
<dbReference type="InterPro" id="IPR037520">
    <property type="entry name" value="Folliculin/SMCR8_longin"/>
</dbReference>
<protein>
    <submittedName>
        <fullName evidence="3">HECT domain-containing protein</fullName>
    </submittedName>
</protein>
<name>A0A0M3INN4_ASCLU</name>
<accession>A0A0M3INN4</accession>
<evidence type="ECO:0000313" key="2">
    <source>
        <dbReference type="Proteomes" id="UP000036681"/>
    </source>
</evidence>
<dbReference type="WBParaSite" id="ALUE_0002036201-mRNA-1">
    <property type="protein sequence ID" value="ALUE_0002036201-mRNA-1"/>
    <property type="gene ID" value="ALUE_0002036201"/>
</dbReference>
<evidence type="ECO:0000313" key="3">
    <source>
        <dbReference type="WBParaSite" id="ALUE_0002036201-mRNA-1"/>
    </source>
</evidence>
<dbReference type="InterPro" id="IPR021713">
    <property type="entry name" value="Folliculin"/>
</dbReference>
<dbReference type="AlphaFoldDB" id="A0A0M3INN4"/>
<dbReference type="Proteomes" id="UP000036681">
    <property type="component" value="Unplaced"/>
</dbReference>
<feature type="domain" description="Folliculin/SMCR8 longin" evidence="1">
    <location>
        <begin position="310"/>
        <end position="382"/>
    </location>
</feature>
<keyword evidence="2" id="KW-1185">Reference proteome</keyword>
<organism evidence="2 3">
    <name type="scientific">Ascaris lumbricoides</name>
    <name type="common">Giant roundworm</name>
    <dbReference type="NCBI Taxonomy" id="6252"/>
    <lineage>
        <taxon>Eukaryota</taxon>
        <taxon>Metazoa</taxon>
        <taxon>Ecdysozoa</taxon>
        <taxon>Nematoda</taxon>
        <taxon>Chromadorea</taxon>
        <taxon>Rhabditida</taxon>
        <taxon>Spirurina</taxon>
        <taxon>Ascaridomorpha</taxon>
        <taxon>Ascaridoidea</taxon>
        <taxon>Ascarididae</taxon>
        <taxon>Ascaris</taxon>
    </lineage>
</organism>
<reference evidence="3" key="1">
    <citation type="submission" date="2017-02" db="UniProtKB">
        <authorList>
            <consortium name="WormBaseParasite"/>
        </authorList>
    </citation>
    <scope>IDENTIFICATION</scope>
</reference>
<dbReference type="GO" id="GO:0005829">
    <property type="term" value="C:cytosol"/>
    <property type="evidence" value="ECO:0007669"/>
    <property type="project" value="TreeGrafter"/>
</dbReference>
<dbReference type="GO" id="GO:0005096">
    <property type="term" value="F:GTPase activator activity"/>
    <property type="evidence" value="ECO:0007669"/>
    <property type="project" value="InterPro"/>
</dbReference>
<feature type="domain" description="Folliculin/SMCR8 longin" evidence="1">
    <location>
        <begin position="207"/>
        <end position="299"/>
    </location>
</feature>
<proteinExistence type="predicted"/>
<sequence length="473" mass="52247">MLNHLSATAFAVTTSGGDPCQATAPPPAAQQHRPHMRTLFNDSGAPLDANMSSTDSVSWLLSGGTPDLDAFDAATELRNAPAMRHFARSRDFFVGPSIAVPITHRGVEVNTDKEHRNSTFHQVGQWNKAYARKDARNGSGNCGYVWVGALRREIKRSRILEEGNSYRDRHVDCLMNEVRDDEGRCMACSSFCDGSGLVTTDLDAGINYMSSQVAVNERVCQLVNHACLRSLSCEVYASMPLQAPTSTMKSTESISVPMPNARMGNFEDSWLEANVDEGSDGIILFGDDDHGYTLSHTFRCAIDLALTGDEFQEQANNVFFMEQSELANECLKQASRASLLPAHFMRNRVTKLELDTSRSLALITANPNIFTKLHKQMTYVLRTQARLCTESVLEGVPTQDALVQLELERSFDEEMGSELSATDWGIDALQQIIALQFIARRLYQLEQQPLALEALLRQLVTGGQVCIATTLIL</sequence>
<evidence type="ECO:0000259" key="1">
    <source>
        <dbReference type="Pfam" id="PF11704"/>
    </source>
</evidence>
<dbReference type="PANTHER" id="PTHR31441">
    <property type="entry name" value="FOLLICULIN FAMILY MEMBER"/>
    <property type="match status" value="1"/>
</dbReference>
<dbReference type="GO" id="GO:0000122">
    <property type="term" value="P:negative regulation of transcription by RNA polymerase II"/>
    <property type="evidence" value="ECO:0007669"/>
    <property type="project" value="TreeGrafter"/>
</dbReference>
<dbReference type="GO" id="GO:1904263">
    <property type="term" value="P:positive regulation of TORC1 signaling"/>
    <property type="evidence" value="ECO:0007669"/>
    <property type="project" value="TreeGrafter"/>
</dbReference>